<feature type="domain" description="Phosphoribosyl-AMP cyclohydrolase" evidence="7">
    <location>
        <begin position="67"/>
        <end position="139"/>
    </location>
</feature>
<dbReference type="AlphaFoldDB" id="A0A443NKH9"/>
<dbReference type="GO" id="GO:0000105">
    <property type="term" value="P:L-histidine biosynthetic process"/>
    <property type="evidence" value="ECO:0007669"/>
    <property type="project" value="UniProtKB-UniPathway"/>
</dbReference>
<dbReference type="Gene3D" id="1.10.287.1080">
    <property type="entry name" value="MazG-like"/>
    <property type="match status" value="1"/>
</dbReference>
<organism evidence="8 9">
    <name type="scientific">Cinnamomum micranthum f. kanehirae</name>
    <dbReference type="NCBI Taxonomy" id="337451"/>
    <lineage>
        <taxon>Eukaryota</taxon>
        <taxon>Viridiplantae</taxon>
        <taxon>Streptophyta</taxon>
        <taxon>Embryophyta</taxon>
        <taxon>Tracheophyta</taxon>
        <taxon>Spermatophyta</taxon>
        <taxon>Magnoliopsida</taxon>
        <taxon>Magnoliidae</taxon>
        <taxon>Laurales</taxon>
        <taxon>Lauraceae</taxon>
        <taxon>Cinnamomum</taxon>
    </lineage>
</organism>
<dbReference type="SUPFAM" id="SSF141734">
    <property type="entry name" value="HisI-like"/>
    <property type="match status" value="1"/>
</dbReference>
<evidence type="ECO:0000256" key="5">
    <source>
        <dbReference type="ARBA" id="ARBA00022801"/>
    </source>
</evidence>
<evidence type="ECO:0000256" key="2">
    <source>
        <dbReference type="ARBA" id="ARBA00005169"/>
    </source>
</evidence>
<dbReference type="PANTHER" id="PTHR42945:SF1">
    <property type="entry name" value="HISTIDINE BIOSYNTHESIS BIFUNCTIONAL PROTEIN HIS7"/>
    <property type="match status" value="1"/>
</dbReference>
<gene>
    <name evidence="8" type="ORF">CKAN_00759600</name>
</gene>
<dbReference type="EMBL" id="QPKB01000003">
    <property type="protein sequence ID" value="RWR79039.1"/>
    <property type="molecule type" value="Genomic_DNA"/>
</dbReference>
<evidence type="ECO:0000256" key="3">
    <source>
        <dbReference type="ARBA" id="ARBA00012721"/>
    </source>
</evidence>
<dbReference type="InterPro" id="IPR002496">
    <property type="entry name" value="PRib_AMP_CycHydrolase_dom"/>
</dbReference>
<dbReference type="Proteomes" id="UP000283530">
    <property type="component" value="Unassembled WGS sequence"/>
</dbReference>
<dbReference type="Pfam" id="PF01502">
    <property type="entry name" value="PRA-CH"/>
    <property type="match status" value="1"/>
</dbReference>
<dbReference type="UniPathway" id="UPA00031">
    <property type="reaction ID" value="UER00008"/>
</dbReference>
<sequence length="257" mass="28970">MAVLWFQCGLKEMKLASVIISQTENAQWCTVKCLMRAVEARLDKVKWNEKGLAVAIVQDADTREVLMQTVVNREILATNISSRKATFYNQWPLSLLAEGKIPSSFNIHNIKLSCNGDSLVYIGKPDGPMCHTCSGTCYHNSLLDSFNNHRAAQNRPPLATLYSLEPTITWLQQAKVETIVNGKPALMKQLMLNPMLLCSKIRKEVDELCQTLRDNEERSRTASKMADVYQAMALLRVGDLKLEGSVEVLRKQFLPVR</sequence>
<evidence type="ECO:0000256" key="4">
    <source>
        <dbReference type="ARBA" id="ARBA00022605"/>
    </source>
</evidence>
<comment type="pathway">
    <text evidence="2">Amino-acid biosynthesis; L-histidine biosynthesis; L-histidine from 5-phospho-alpha-D-ribose 1-diphosphate: step 3/9.</text>
</comment>
<comment type="catalytic activity">
    <reaction evidence="1">
        <text>1-(5-phospho-beta-D-ribosyl)-5'-AMP + H2O = 1-(5-phospho-beta-D-ribosyl)-5-[(5-phospho-beta-D-ribosylamino)methylideneamino]imidazole-4-carboxamide</text>
        <dbReference type="Rhea" id="RHEA:20049"/>
        <dbReference type="ChEBI" id="CHEBI:15377"/>
        <dbReference type="ChEBI" id="CHEBI:58435"/>
        <dbReference type="ChEBI" id="CHEBI:59457"/>
        <dbReference type="EC" id="3.5.4.19"/>
    </reaction>
</comment>
<evidence type="ECO:0000313" key="8">
    <source>
        <dbReference type="EMBL" id="RWR79039.1"/>
    </source>
</evidence>
<dbReference type="InterPro" id="IPR038019">
    <property type="entry name" value="PRib_AMP_CycHydrolase_sf"/>
</dbReference>
<dbReference type="Gene3D" id="3.10.20.810">
    <property type="entry name" value="Phosphoribosyl-AMP cyclohydrolase"/>
    <property type="match status" value="1"/>
</dbReference>
<proteinExistence type="predicted"/>
<keyword evidence="4" id="KW-0028">Amino-acid biosynthesis</keyword>
<evidence type="ECO:0000313" key="9">
    <source>
        <dbReference type="Proteomes" id="UP000283530"/>
    </source>
</evidence>
<dbReference type="EC" id="3.5.4.19" evidence="3"/>
<accession>A0A443NKH9</accession>
<keyword evidence="9" id="KW-1185">Reference proteome</keyword>
<keyword evidence="5" id="KW-0378">Hydrolase</keyword>
<dbReference type="GO" id="GO:0004635">
    <property type="term" value="F:phosphoribosyl-AMP cyclohydrolase activity"/>
    <property type="evidence" value="ECO:0007669"/>
    <property type="project" value="UniProtKB-EC"/>
</dbReference>
<evidence type="ECO:0000256" key="6">
    <source>
        <dbReference type="ARBA" id="ARBA00023102"/>
    </source>
</evidence>
<keyword evidence="6" id="KW-0368">Histidine biosynthesis</keyword>
<name>A0A443NKH9_9MAGN</name>
<dbReference type="STRING" id="337451.A0A443NKH9"/>
<dbReference type="PANTHER" id="PTHR42945">
    <property type="entry name" value="HISTIDINE BIOSYNTHESIS BIFUNCTIONAL PROTEIN"/>
    <property type="match status" value="1"/>
</dbReference>
<protein>
    <recommendedName>
        <fullName evidence="3">phosphoribosyl-AMP cyclohydrolase</fullName>
        <ecNumber evidence="3">3.5.4.19</ecNumber>
    </recommendedName>
</protein>
<dbReference type="OrthoDB" id="1703565at2759"/>
<evidence type="ECO:0000259" key="7">
    <source>
        <dbReference type="Pfam" id="PF01502"/>
    </source>
</evidence>
<comment type="caution">
    <text evidence="8">The sequence shown here is derived from an EMBL/GenBank/DDBJ whole genome shotgun (WGS) entry which is preliminary data.</text>
</comment>
<reference evidence="8 9" key="1">
    <citation type="journal article" date="2019" name="Nat. Plants">
        <title>Stout camphor tree genome fills gaps in understanding of flowering plant genome evolution.</title>
        <authorList>
            <person name="Chaw S.M."/>
            <person name="Liu Y.C."/>
            <person name="Wu Y.W."/>
            <person name="Wang H.Y."/>
            <person name="Lin C.I."/>
            <person name="Wu C.S."/>
            <person name="Ke H.M."/>
            <person name="Chang L.Y."/>
            <person name="Hsu C.Y."/>
            <person name="Yang H.T."/>
            <person name="Sudianto E."/>
            <person name="Hsu M.H."/>
            <person name="Wu K.P."/>
            <person name="Wang L.N."/>
            <person name="Leebens-Mack J.H."/>
            <person name="Tsai I.J."/>
        </authorList>
    </citation>
    <scope>NUCLEOTIDE SEQUENCE [LARGE SCALE GENOMIC DNA]</scope>
    <source>
        <strain evidence="9">cv. Chaw 1501</strain>
        <tissue evidence="8">Young leaves</tissue>
    </source>
</reference>
<evidence type="ECO:0000256" key="1">
    <source>
        <dbReference type="ARBA" id="ARBA00000024"/>
    </source>
</evidence>